<feature type="domain" description="GH64" evidence="2">
    <location>
        <begin position="36"/>
        <end position="397"/>
    </location>
</feature>
<comment type="caution">
    <text evidence="3">The sequence shown here is derived from an EMBL/GenBank/DDBJ whole genome shotgun (WGS) entry which is preliminary data.</text>
</comment>
<evidence type="ECO:0000256" key="1">
    <source>
        <dbReference type="SAM" id="SignalP"/>
    </source>
</evidence>
<reference evidence="3" key="2">
    <citation type="submission" date="2020-09" db="EMBL/GenBank/DDBJ databases">
        <authorList>
            <person name="Sun Q."/>
            <person name="Ohkuma M."/>
        </authorList>
    </citation>
    <scope>NUCLEOTIDE SEQUENCE</scope>
    <source>
        <strain evidence="3">JCM 4490</strain>
    </source>
</reference>
<evidence type="ECO:0000313" key="3">
    <source>
        <dbReference type="EMBL" id="GGW76860.1"/>
    </source>
</evidence>
<proteinExistence type="predicted"/>
<protein>
    <submittedName>
        <fullName evidence="3">Sugar hydrolase</fullName>
    </submittedName>
</protein>
<dbReference type="CDD" id="cd09216">
    <property type="entry name" value="GH64-LPHase-like"/>
    <property type="match status" value="1"/>
</dbReference>
<dbReference type="PROSITE" id="PS52006">
    <property type="entry name" value="GH64"/>
    <property type="match status" value="1"/>
</dbReference>
<accession>A0A918MVS9</accession>
<evidence type="ECO:0000259" key="2">
    <source>
        <dbReference type="PROSITE" id="PS52006"/>
    </source>
</evidence>
<keyword evidence="3" id="KW-0378">Hydrolase</keyword>
<dbReference type="Proteomes" id="UP000620224">
    <property type="component" value="Unassembled WGS sequence"/>
</dbReference>
<organism evidence="3 4">
    <name type="scientific">Streptomyces lucensis JCM 4490</name>
    <dbReference type="NCBI Taxonomy" id="1306176"/>
    <lineage>
        <taxon>Bacteria</taxon>
        <taxon>Bacillati</taxon>
        <taxon>Actinomycetota</taxon>
        <taxon>Actinomycetes</taxon>
        <taxon>Kitasatosporales</taxon>
        <taxon>Streptomycetaceae</taxon>
        <taxon>Streptomyces</taxon>
    </lineage>
</organism>
<dbReference type="RefSeq" id="WP_190018815.1">
    <property type="nucleotide sequence ID" value="NZ_BMUE01000020.1"/>
</dbReference>
<dbReference type="InterPro" id="IPR032477">
    <property type="entry name" value="Glyco_hydro_64"/>
</dbReference>
<sequence length="399" mass="42262">MPHRHARTALPYAAAAALVGGLLAFGATDRADAAVPDTIPLKITNNSGRSDAVYIYDLGTQLSSGRQGWADAGGGFHAWPAGGNPPTPAPDAAITGPAPGQSKTIRIPKFSGRIYFSYGQKLDFRLTTGGLVQPAVQNPSDPNRNILFNWSEYTLNDSGLWLNSTQVDMFSAPYAVGVQRADGGVSTTGHLRSGGYNAVFSALRGQPGGWSGLVQTRSDGTVLRALSPLYGVETGALPASVMDDYVNRVWQKYSTSTLTVTPFADQPNTKYYGRVSGNAMNFTNSSGAVVTSFQKPDAASIFGCHKLLDAPNDNVRGPISRTLCAGFNRSTLLSNPSQPDTSAANFYKDGVTNHYARAVHAQMADGKAYAFAFDDVGNQESLVHDGGPQQAYLTLDPLS</sequence>
<gene>
    <name evidence="3" type="ORF">GCM10010503_63300</name>
</gene>
<dbReference type="Gene3D" id="3.30.920.50">
    <property type="entry name" value="Beta-1,3-glucanase, C-terminal domain"/>
    <property type="match status" value="1"/>
</dbReference>
<dbReference type="PANTHER" id="PTHR38165:SF1">
    <property type="entry name" value="GLUCANASE B"/>
    <property type="match status" value="1"/>
</dbReference>
<dbReference type="Gene3D" id="2.60.110.10">
    <property type="entry name" value="Thaumatin"/>
    <property type="match status" value="1"/>
</dbReference>
<feature type="signal peptide" evidence="1">
    <location>
        <begin position="1"/>
        <end position="33"/>
    </location>
</feature>
<name>A0A918MVS9_9ACTN</name>
<keyword evidence="4" id="KW-1185">Reference proteome</keyword>
<keyword evidence="1" id="KW-0732">Signal</keyword>
<dbReference type="GO" id="GO:0016787">
    <property type="term" value="F:hydrolase activity"/>
    <property type="evidence" value="ECO:0007669"/>
    <property type="project" value="UniProtKB-KW"/>
</dbReference>
<dbReference type="Pfam" id="PF16483">
    <property type="entry name" value="Glyco_hydro_64"/>
    <property type="match status" value="1"/>
</dbReference>
<reference evidence="3" key="1">
    <citation type="journal article" date="2014" name="Int. J. Syst. Evol. Microbiol.">
        <title>Complete genome sequence of Corynebacterium casei LMG S-19264T (=DSM 44701T), isolated from a smear-ripened cheese.</title>
        <authorList>
            <consortium name="US DOE Joint Genome Institute (JGI-PGF)"/>
            <person name="Walter F."/>
            <person name="Albersmeier A."/>
            <person name="Kalinowski J."/>
            <person name="Ruckert C."/>
        </authorList>
    </citation>
    <scope>NUCLEOTIDE SEQUENCE</scope>
    <source>
        <strain evidence="3">JCM 4490</strain>
    </source>
</reference>
<dbReference type="PANTHER" id="PTHR38165">
    <property type="match status" value="1"/>
</dbReference>
<dbReference type="InterPro" id="IPR042517">
    <property type="entry name" value="Glyco_hydro_64_N_2"/>
</dbReference>
<dbReference type="InterPro" id="IPR037176">
    <property type="entry name" value="Osmotin/thaumatin-like_sf"/>
</dbReference>
<dbReference type="InterPro" id="IPR037398">
    <property type="entry name" value="Glyco_hydro_64_fam"/>
</dbReference>
<dbReference type="EMBL" id="BMUE01000020">
    <property type="protein sequence ID" value="GGW76860.1"/>
    <property type="molecule type" value="Genomic_DNA"/>
</dbReference>
<evidence type="ECO:0000313" key="4">
    <source>
        <dbReference type="Proteomes" id="UP000620224"/>
    </source>
</evidence>
<dbReference type="AlphaFoldDB" id="A0A918MVS9"/>
<feature type="chain" id="PRO_5037369289" evidence="1">
    <location>
        <begin position="34"/>
        <end position="399"/>
    </location>
</feature>